<evidence type="ECO:0000256" key="6">
    <source>
        <dbReference type="ARBA" id="ARBA00023242"/>
    </source>
</evidence>
<dbReference type="EMBL" id="JBGFUD010009085">
    <property type="protein sequence ID" value="MFH4982359.1"/>
    <property type="molecule type" value="Genomic_DNA"/>
</dbReference>
<evidence type="ECO:0000256" key="1">
    <source>
        <dbReference type="ARBA" id="ARBA00004123"/>
    </source>
</evidence>
<dbReference type="GO" id="GO:0006281">
    <property type="term" value="P:DNA repair"/>
    <property type="evidence" value="ECO:0007669"/>
    <property type="project" value="UniProtKB-UniRule"/>
</dbReference>
<dbReference type="AlphaFoldDB" id="A0ABD6EVZ6"/>
<evidence type="ECO:0000256" key="4">
    <source>
        <dbReference type="ARBA" id="ARBA00023172"/>
    </source>
</evidence>
<organism evidence="9 10">
    <name type="scientific">Gnathostoma spinigerum</name>
    <dbReference type="NCBI Taxonomy" id="75299"/>
    <lineage>
        <taxon>Eukaryota</taxon>
        <taxon>Metazoa</taxon>
        <taxon>Ecdysozoa</taxon>
        <taxon>Nematoda</taxon>
        <taxon>Chromadorea</taxon>
        <taxon>Rhabditida</taxon>
        <taxon>Spirurina</taxon>
        <taxon>Gnathostomatomorpha</taxon>
        <taxon>Gnathostomatoidea</taxon>
        <taxon>Gnathostomatidae</taxon>
        <taxon>Gnathostoma</taxon>
    </lineage>
</organism>
<evidence type="ECO:0000313" key="9">
    <source>
        <dbReference type="EMBL" id="MFH4982359.1"/>
    </source>
</evidence>
<evidence type="ECO:0000256" key="5">
    <source>
        <dbReference type="ARBA" id="ARBA00023204"/>
    </source>
</evidence>
<protein>
    <recommendedName>
        <fullName evidence="7">Non-structural maintenance of chromosomes element 4</fullName>
    </recommendedName>
</protein>
<comment type="function">
    <text evidence="7">Component of the SMC5-SMC6 complex, that promotes sister chromatid alignment after DNA damage and facilitates double-stranded DNA breaks (DSBs) repair via homologous recombination between sister chromatids.</text>
</comment>
<comment type="subunit">
    <text evidence="7">Component of the SMC5-SMC6 complex.</text>
</comment>
<comment type="subcellular location">
    <subcellularLocation>
        <location evidence="1 7">Nucleus</location>
    </subcellularLocation>
</comment>
<reference evidence="9 10" key="1">
    <citation type="submission" date="2024-08" db="EMBL/GenBank/DDBJ databases">
        <title>Gnathostoma spinigerum genome.</title>
        <authorList>
            <person name="Gonzalez-Bertolin B."/>
            <person name="Monzon S."/>
            <person name="Zaballos A."/>
            <person name="Jimenez P."/>
            <person name="Dekumyoy P."/>
            <person name="Varona S."/>
            <person name="Cuesta I."/>
            <person name="Sumanam S."/>
            <person name="Adisakwattana P."/>
            <person name="Gasser R.B."/>
            <person name="Hernandez-Gonzalez A."/>
            <person name="Young N.D."/>
            <person name="Perteguer M.J."/>
        </authorList>
    </citation>
    <scope>NUCLEOTIDE SEQUENCE [LARGE SCALE GENOMIC DNA]</scope>
    <source>
        <strain evidence="9">AL3</strain>
        <tissue evidence="9">Liver</tissue>
    </source>
</reference>
<proteinExistence type="inferred from homology"/>
<dbReference type="GO" id="GO:0005634">
    <property type="term" value="C:nucleus"/>
    <property type="evidence" value="ECO:0007669"/>
    <property type="project" value="UniProtKB-SubCell"/>
</dbReference>
<gene>
    <name evidence="9" type="ORF">AB6A40_009068</name>
</gene>
<evidence type="ECO:0000313" key="10">
    <source>
        <dbReference type="Proteomes" id="UP001608902"/>
    </source>
</evidence>
<keyword evidence="4 7" id="KW-0233">DNA recombination</keyword>
<dbReference type="Pfam" id="PF08743">
    <property type="entry name" value="Nse4_C"/>
    <property type="match status" value="1"/>
</dbReference>
<dbReference type="PANTHER" id="PTHR16140:SF0">
    <property type="entry name" value="NON-STRUCTURAL MAINTENANCE OF CHROMOSOMES ELEMENT 4"/>
    <property type="match status" value="1"/>
</dbReference>
<dbReference type="GO" id="GO:0030915">
    <property type="term" value="C:Smc5-Smc6 complex"/>
    <property type="evidence" value="ECO:0007669"/>
    <property type="project" value="UniProtKB-UniRule"/>
</dbReference>
<evidence type="ECO:0000256" key="7">
    <source>
        <dbReference type="RuleBase" id="RU365071"/>
    </source>
</evidence>
<feature type="domain" description="Non-structural maintenance of chromosome element 4 C-terminal" evidence="8">
    <location>
        <begin position="255"/>
        <end position="343"/>
    </location>
</feature>
<dbReference type="InterPro" id="IPR014854">
    <property type="entry name" value="Nse4_C"/>
</dbReference>
<dbReference type="Proteomes" id="UP001608902">
    <property type="component" value="Unassembled WGS sequence"/>
</dbReference>
<comment type="caution">
    <text evidence="9">The sequence shown here is derived from an EMBL/GenBank/DDBJ whole genome shotgun (WGS) entry which is preliminary data.</text>
</comment>
<keyword evidence="5 7" id="KW-0234">DNA repair</keyword>
<keyword evidence="10" id="KW-1185">Reference proteome</keyword>
<dbReference type="InterPro" id="IPR027786">
    <property type="entry name" value="Nse4/EID"/>
</dbReference>
<comment type="similarity">
    <text evidence="2 7">Belongs to the NSE4 family.</text>
</comment>
<evidence type="ECO:0000256" key="3">
    <source>
        <dbReference type="ARBA" id="ARBA00022763"/>
    </source>
</evidence>
<dbReference type="PANTHER" id="PTHR16140">
    <property type="entry name" value="NON-STRUCTURAL MAINTENANCE OF CHROMOSOMES ELEMENT 4"/>
    <property type="match status" value="1"/>
</dbReference>
<keyword evidence="3 7" id="KW-0227">DNA damage</keyword>
<keyword evidence="6 7" id="KW-0539">Nucleus</keyword>
<evidence type="ECO:0000256" key="2">
    <source>
        <dbReference type="ARBA" id="ARBA00008997"/>
    </source>
</evidence>
<evidence type="ECO:0000259" key="8">
    <source>
        <dbReference type="Pfam" id="PF08743"/>
    </source>
</evidence>
<dbReference type="GO" id="GO:0006310">
    <property type="term" value="P:DNA recombination"/>
    <property type="evidence" value="ECO:0007669"/>
    <property type="project" value="UniProtKB-UniRule"/>
</dbReference>
<accession>A0ABD6EVZ6</accession>
<name>A0ABD6EVZ6_9BILA</name>
<sequence>MNEGADSRVKELLENFKKRFRSAQVSTENREAALKLLHDIEECNENESRKERRKLRNDYLKMLWKFEDLCKILEENGGIPDDAVCESLENELEELNSRYPKINALLGGEENAYDAKVLKSLTKFAVGQALALHNQTGMRIQDVAVVLQKAFSFDEIVDDNSDMLSSEIPHPNLLNTPAIMPSLLSLFPPPDENDLSVPQKRKISTKNTEERNIVHLKRIEPSEAITDSDESLASELDRVRRCLKRKLDALDSDRMNYFEFVLHPDDFSRSVENIFYTSFLVKENVVSLDFSSSNDNPDIILMSKFFKTSGGGYEVEKKQFIIEMTLPLWERLVREHHITEACIC</sequence>